<organism evidence="22 23">
    <name type="scientific">Jannaschia seosinensis</name>
    <dbReference type="NCBI Taxonomy" id="313367"/>
    <lineage>
        <taxon>Bacteria</taxon>
        <taxon>Pseudomonadati</taxon>
        <taxon>Pseudomonadota</taxon>
        <taxon>Alphaproteobacteria</taxon>
        <taxon>Rhodobacterales</taxon>
        <taxon>Roseobacteraceae</taxon>
        <taxon>Jannaschia</taxon>
    </lineage>
</organism>
<keyword evidence="5 18" id="KW-0479">Metal-binding</keyword>
<comment type="catalytic activity">
    <reaction evidence="16 17 19">
        <text>(6S)-NADPHX + ADP = AMP + phosphate + NADPH + H(+)</text>
        <dbReference type="Rhea" id="RHEA:32235"/>
        <dbReference type="ChEBI" id="CHEBI:15378"/>
        <dbReference type="ChEBI" id="CHEBI:43474"/>
        <dbReference type="ChEBI" id="CHEBI:57783"/>
        <dbReference type="ChEBI" id="CHEBI:64076"/>
        <dbReference type="ChEBI" id="CHEBI:456215"/>
        <dbReference type="ChEBI" id="CHEBI:456216"/>
        <dbReference type="EC" id="4.2.1.136"/>
    </reaction>
</comment>
<keyword evidence="23" id="KW-1185">Reference proteome</keyword>
<dbReference type="GO" id="GO:0046496">
    <property type="term" value="P:nicotinamide nucleotide metabolic process"/>
    <property type="evidence" value="ECO:0007669"/>
    <property type="project" value="UniProtKB-UniRule"/>
</dbReference>
<feature type="binding site" evidence="18">
    <location>
        <position position="173"/>
    </location>
    <ligand>
        <name>K(+)</name>
        <dbReference type="ChEBI" id="CHEBI:29103"/>
    </ligand>
</feature>
<dbReference type="InterPro" id="IPR000631">
    <property type="entry name" value="CARKD"/>
</dbReference>
<comment type="function">
    <text evidence="18">Catalyzes the epimerization of the S- and R-forms of NAD(P)HX, a damaged form of NAD(P)H that is a result of enzymatic or heat-dependent hydration. This is a prerequisite for the S-specific NAD(P)H-hydrate dehydratase to allow the repair of both epimers of NAD(P)HX.</text>
</comment>
<protein>
    <recommendedName>
        <fullName evidence="19">Bifunctional NAD(P)H-hydrate repair enzyme</fullName>
    </recommendedName>
    <alternativeName>
        <fullName evidence="19">Nicotinamide nucleotide repair protein</fullName>
    </alternativeName>
    <domain>
        <recommendedName>
            <fullName evidence="19">ADP-dependent (S)-NAD(P)H-hydrate dehydratase</fullName>
            <ecNumber evidence="19">4.2.1.136</ecNumber>
        </recommendedName>
        <alternativeName>
            <fullName evidence="19">ADP-dependent NAD(P)HX dehydratase</fullName>
        </alternativeName>
    </domain>
    <domain>
        <recommendedName>
            <fullName evidence="19">NAD(P)H-hydrate epimerase</fullName>
            <ecNumber evidence="19">5.1.99.6</ecNumber>
        </recommendedName>
    </domain>
</protein>
<dbReference type="InterPro" id="IPR036652">
    <property type="entry name" value="YjeF_N_dom_sf"/>
</dbReference>
<dbReference type="EC" id="4.2.1.136" evidence="19"/>
<comment type="cofactor">
    <cofactor evidence="17">
        <name>Mg(2+)</name>
        <dbReference type="ChEBI" id="CHEBI:18420"/>
    </cofactor>
</comment>
<evidence type="ECO:0000256" key="16">
    <source>
        <dbReference type="ARBA" id="ARBA00049209"/>
    </source>
</evidence>
<keyword evidence="6 17" id="KW-0547">Nucleotide-binding</keyword>
<evidence type="ECO:0000256" key="5">
    <source>
        <dbReference type="ARBA" id="ARBA00022723"/>
    </source>
</evidence>
<feature type="binding site" evidence="17">
    <location>
        <position position="480"/>
    </location>
    <ligand>
        <name>(6S)-NADPHX</name>
        <dbReference type="ChEBI" id="CHEBI:64076"/>
    </ligand>
</feature>
<reference evidence="22 23" key="1">
    <citation type="submission" date="2015-09" db="EMBL/GenBank/DDBJ databases">
        <authorList>
            <person name="Jackson K.R."/>
            <person name="Lunt B.L."/>
            <person name="Fisher J.N.B."/>
            <person name="Gardner A.V."/>
            <person name="Bailey M.E."/>
            <person name="Deus L.M."/>
            <person name="Earl A.S."/>
            <person name="Gibby P.D."/>
            <person name="Hartmann K.A."/>
            <person name="Liu J.E."/>
            <person name="Manci A.M."/>
            <person name="Nielsen D.A."/>
            <person name="Solomon M.B."/>
            <person name="Breakwell D.P."/>
            <person name="Burnett S.H."/>
            <person name="Grose J.H."/>
        </authorList>
    </citation>
    <scope>NUCLEOTIDE SEQUENCE [LARGE SCALE GENOMIC DNA]</scope>
    <source>
        <strain evidence="22 23">CECT 7799</strain>
    </source>
</reference>
<feature type="domain" description="YjeF N-terminal" evidence="21">
    <location>
        <begin position="11"/>
        <end position="228"/>
    </location>
</feature>
<evidence type="ECO:0000256" key="15">
    <source>
        <dbReference type="ARBA" id="ARBA00048238"/>
    </source>
</evidence>
<comment type="cofactor">
    <cofactor evidence="18 19">
        <name>K(+)</name>
        <dbReference type="ChEBI" id="CHEBI:29103"/>
    </cofactor>
    <text evidence="18 19">Binds 1 potassium ion per subunit.</text>
</comment>
<accession>A0A0M7B696</accession>
<feature type="binding site" evidence="18">
    <location>
        <position position="64"/>
    </location>
    <ligand>
        <name>K(+)</name>
        <dbReference type="ChEBI" id="CHEBI:29103"/>
    </ligand>
</feature>
<dbReference type="SUPFAM" id="SSF64153">
    <property type="entry name" value="YjeF N-terminal domain-like"/>
    <property type="match status" value="1"/>
</dbReference>
<comment type="catalytic activity">
    <reaction evidence="15 17 19">
        <text>(6S)-NADHX + ADP = AMP + phosphate + NADH + H(+)</text>
        <dbReference type="Rhea" id="RHEA:32223"/>
        <dbReference type="ChEBI" id="CHEBI:15378"/>
        <dbReference type="ChEBI" id="CHEBI:43474"/>
        <dbReference type="ChEBI" id="CHEBI:57945"/>
        <dbReference type="ChEBI" id="CHEBI:64074"/>
        <dbReference type="ChEBI" id="CHEBI:456215"/>
        <dbReference type="ChEBI" id="CHEBI:456216"/>
        <dbReference type="EC" id="4.2.1.136"/>
    </reaction>
</comment>
<evidence type="ECO:0000313" key="22">
    <source>
        <dbReference type="EMBL" id="CUH31649.1"/>
    </source>
</evidence>
<evidence type="ECO:0000256" key="8">
    <source>
        <dbReference type="ARBA" id="ARBA00022857"/>
    </source>
</evidence>
<dbReference type="HAMAP" id="MF_01965">
    <property type="entry name" value="NADHX_dehydratase"/>
    <property type="match status" value="1"/>
</dbReference>
<keyword evidence="7 17" id="KW-0067">ATP-binding</keyword>
<sequence length="539" mass="55755">MAEILLNAARMRALEQAVMVSGLVSGRELMERAGRGAVAAIETEWPGPGTMPRRAGVLCGPGNNGGDGFVVARLLREKGWEVEVFLYGDPEKLPPDARTNYELWSKIGEVHNLPEEHTEDPLLYVGRPDLWIDAVFGIGQTRALPDAVVDVLHRIGGGSSDRAAPVVAIDLPSGLSSDSGKPLQAFRPAADLTVTFHGRKPGHLLADGPACCGNVRVVDIGLGSGGNLPSGWKSGQAAASGETTRAEGRMPLVRLISAEDVRALSSKELGHKYDHGHALVLAGPMGRTGAARLSARAALRIGAGLVTVAAPGSAMMECAAQLTAIMLRRCDDGAALRDLLDDSRLNVVCLGPGLGTDKRAAGLVEAALASGRTCVLDADALTVIAGHESLFAALHGSCVLTPHAGEFARLFPDIAERLNAPEEATYSKVEAAGDAASRAGCTVLFKGPDTVVADASGCVALNAAVRERAAPWLATAGTGDVLTGLVGGLLARGLSPFDAACSATWLHVEAARAFGPGLVSEDLPEMLPHIFASLNTSGC</sequence>
<dbReference type="PIRSF" id="PIRSF017184">
    <property type="entry name" value="Nnr"/>
    <property type="match status" value="1"/>
</dbReference>
<evidence type="ECO:0000256" key="6">
    <source>
        <dbReference type="ARBA" id="ARBA00022741"/>
    </source>
</evidence>
<comment type="similarity">
    <text evidence="18">Belongs to the NnrE/AIBP family.</text>
</comment>
<dbReference type="NCBIfam" id="TIGR00197">
    <property type="entry name" value="yjeF_nterm"/>
    <property type="match status" value="1"/>
</dbReference>
<dbReference type="PROSITE" id="PS51383">
    <property type="entry name" value="YJEF_C_3"/>
    <property type="match status" value="1"/>
</dbReference>
<dbReference type="PANTHER" id="PTHR12592">
    <property type="entry name" value="ATP-DEPENDENT (S)-NAD(P)H-HYDRATE DEHYDRATASE FAMILY MEMBER"/>
    <property type="match status" value="1"/>
</dbReference>
<dbReference type="OrthoDB" id="9806925at2"/>
<dbReference type="EC" id="5.1.99.6" evidence="19"/>
<dbReference type="GO" id="GO:0110051">
    <property type="term" value="P:metabolite repair"/>
    <property type="evidence" value="ECO:0007669"/>
    <property type="project" value="TreeGrafter"/>
</dbReference>
<comment type="catalytic activity">
    <reaction evidence="2 18 19">
        <text>(6R)-NADPHX = (6S)-NADPHX</text>
        <dbReference type="Rhea" id="RHEA:32227"/>
        <dbReference type="ChEBI" id="CHEBI:64076"/>
        <dbReference type="ChEBI" id="CHEBI:64077"/>
        <dbReference type="EC" id="5.1.99.6"/>
    </reaction>
</comment>
<dbReference type="InterPro" id="IPR029056">
    <property type="entry name" value="Ribokinase-like"/>
</dbReference>
<evidence type="ECO:0000256" key="17">
    <source>
        <dbReference type="HAMAP-Rule" id="MF_01965"/>
    </source>
</evidence>
<feature type="binding site" evidence="17">
    <location>
        <begin position="446"/>
        <end position="450"/>
    </location>
    <ligand>
        <name>AMP</name>
        <dbReference type="ChEBI" id="CHEBI:456215"/>
    </ligand>
</feature>
<dbReference type="GO" id="GO:0005524">
    <property type="term" value="F:ATP binding"/>
    <property type="evidence" value="ECO:0007669"/>
    <property type="project" value="UniProtKB-UniRule"/>
</dbReference>
<evidence type="ECO:0000256" key="7">
    <source>
        <dbReference type="ARBA" id="ARBA00022840"/>
    </source>
</evidence>
<evidence type="ECO:0000256" key="4">
    <source>
        <dbReference type="ARBA" id="ARBA00009524"/>
    </source>
</evidence>
<dbReference type="InterPro" id="IPR017953">
    <property type="entry name" value="Carbohydrate_kinase_pred_CS"/>
</dbReference>
<feature type="binding site" evidence="17">
    <location>
        <position position="353"/>
    </location>
    <ligand>
        <name>(6S)-NADPHX</name>
        <dbReference type="ChEBI" id="CHEBI:64076"/>
    </ligand>
</feature>
<feature type="binding site" evidence="18">
    <location>
        <begin position="63"/>
        <end position="67"/>
    </location>
    <ligand>
        <name>(6S)-NADPHX</name>
        <dbReference type="ChEBI" id="CHEBI:64076"/>
    </ligand>
</feature>
<dbReference type="GO" id="GO:0052855">
    <property type="term" value="F:ADP-dependent NAD(P)H-hydrate dehydratase activity"/>
    <property type="evidence" value="ECO:0007669"/>
    <property type="project" value="UniProtKB-UniRule"/>
</dbReference>
<comment type="subunit">
    <text evidence="17">Homotetramer.</text>
</comment>
<comment type="function">
    <text evidence="17">Catalyzes the dehydration of the S-form of NAD(P)HX at the expense of ADP, which is converted to AMP. Together with NAD(P)HX epimerase, which catalyzes the epimerization of the S- and R-forms, the enzyme allows the repair of both epimers of NAD(P)HX, a damaged form of NAD(P)H that is a result of enzymatic or heat-dependent hydration.</text>
</comment>
<feature type="binding site" evidence="17">
    <location>
        <position position="479"/>
    </location>
    <ligand>
        <name>AMP</name>
        <dbReference type="ChEBI" id="CHEBI:456215"/>
    </ligand>
</feature>
<name>A0A0M7B696_9RHOB</name>
<evidence type="ECO:0000256" key="19">
    <source>
        <dbReference type="PIRNR" id="PIRNR017184"/>
    </source>
</evidence>
<evidence type="ECO:0000256" key="14">
    <source>
        <dbReference type="ARBA" id="ARBA00025153"/>
    </source>
</evidence>
<evidence type="ECO:0000256" key="9">
    <source>
        <dbReference type="ARBA" id="ARBA00022958"/>
    </source>
</evidence>
<dbReference type="PANTHER" id="PTHR12592:SF0">
    <property type="entry name" value="ATP-DEPENDENT (S)-NAD(P)H-HYDRATE DEHYDRATASE"/>
    <property type="match status" value="1"/>
</dbReference>
<dbReference type="STRING" id="313367.JSE7799_00915"/>
<evidence type="ECO:0000256" key="18">
    <source>
        <dbReference type="HAMAP-Rule" id="MF_01966"/>
    </source>
</evidence>
<evidence type="ECO:0000259" key="20">
    <source>
        <dbReference type="PROSITE" id="PS51383"/>
    </source>
</evidence>
<evidence type="ECO:0000256" key="12">
    <source>
        <dbReference type="ARBA" id="ARBA00023239"/>
    </source>
</evidence>
<dbReference type="SUPFAM" id="SSF53613">
    <property type="entry name" value="Ribokinase-like"/>
    <property type="match status" value="1"/>
</dbReference>
<proteinExistence type="inferred from homology"/>
<comment type="similarity">
    <text evidence="3 19">In the N-terminal section; belongs to the NnrE/AIBP family.</text>
</comment>
<dbReference type="PROSITE" id="PS01050">
    <property type="entry name" value="YJEF_C_2"/>
    <property type="match status" value="1"/>
</dbReference>
<evidence type="ECO:0000313" key="23">
    <source>
        <dbReference type="Proteomes" id="UP000049455"/>
    </source>
</evidence>
<feature type="binding site" evidence="17">
    <location>
        <position position="290"/>
    </location>
    <ligand>
        <name>(6S)-NADPHX</name>
        <dbReference type="ChEBI" id="CHEBI:64076"/>
    </ligand>
</feature>
<comment type="similarity">
    <text evidence="4 19">In the C-terminal section; belongs to the NnrD/CARKD family.</text>
</comment>
<keyword evidence="11 18" id="KW-0413">Isomerase</keyword>
<dbReference type="GO" id="GO:0052856">
    <property type="term" value="F:NAD(P)HX epimerase activity"/>
    <property type="evidence" value="ECO:0007669"/>
    <property type="project" value="UniProtKB-UniRule"/>
</dbReference>
<evidence type="ECO:0000256" key="2">
    <source>
        <dbReference type="ARBA" id="ARBA00000909"/>
    </source>
</evidence>
<gene>
    <name evidence="22" type="primary">nnr</name>
    <name evidence="17" type="synonym">nnrD</name>
    <name evidence="18" type="synonym">nnrE</name>
    <name evidence="22" type="ORF">JSE7799_00915</name>
</gene>
<dbReference type="Gene3D" id="3.40.50.10260">
    <property type="entry name" value="YjeF N-terminal domain"/>
    <property type="match status" value="1"/>
</dbReference>
<dbReference type="Pfam" id="PF01256">
    <property type="entry name" value="Carb_kinase"/>
    <property type="match status" value="1"/>
</dbReference>
<dbReference type="InterPro" id="IPR030677">
    <property type="entry name" value="Nnr"/>
</dbReference>
<dbReference type="InterPro" id="IPR004443">
    <property type="entry name" value="YjeF_N_dom"/>
</dbReference>
<dbReference type="EMBL" id="CYPR01000052">
    <property type="protein sequence ID" value="CUH31649.1"/>
    <property type="molecule type" value="Genomic_DNA"/>
</dbReference>
<keyword evidence="12 17" id="KW-0456">Lyase</keyword>
<feature type="binding site" evidence="18">
    <location>
        <position position="170"/>
    </location>
    <ligand>
        <name>(6S)-NADPHX</name>
        <dbReference type="ChEBI" id="CHEBI:64076"/>
    </ligand>
</feature>
<keyword evidence="10 17" id="KW-0520">NAD</keyword>
<comment type="function">
    <text evidence="14 19">Bifunctional enzyme that catalyzes the epimerization of the S- and R-forms of NAD(P)HX and the dehydration of the S-form of NAD(P)HX at the expense of ADP, which is converted to AMP. This allows the repair of both epimers of NAD(P)HX, a damaged form of NAD(P)H that is a result of enzymatic or heat-dependent hydration.</text>
</comment>
<feature type="binding site" evidence="18">
    <location>
        <begin position="137"/>
        <end position="143"/>
    </location>
    <ligand>
        <name>(6S)-NADPHX</name>
        <dbReference type="ChEBI" id="CHEBI:64076"/>
    </ligand>
</feature>
<dbReference type="PROSITE" id="PS51385">
    <property type="entry name" value="YJEF_N"/>
    <property type="match status" value="1"/>
</dbReference>
<keyword evidence="13" id="KW-0511">Multifunctional enzyme</keyword>
<evidence type="ECO:0000256" key="11">
    <source>
        <dbReference type="ARBA" id="ARBA00023235"/>
    </source>
</evidence>
<evidence type="ECO:0000256" key="1">
    <source>
        <dbReference type="ARBA" id="ARBA00000013"/>
    </source>
</evidence>
<dbReference type="NCBIfam" id="TIGR00196">
    <property type="entry name" value="yjeF_cterm"/>
    <property type="match status" value="1"/>
</dbReference>
<dbReference type="GO" id="GO:0046872">
    <property type="term" value="F:metal ion binding"/>
    <property type="evidence" value="ECO:0007669"/>
    <property type="project" value="UniProtKB-UniRule"/>
</dbReference>
<dbReference type="AlphaFoldDB" id="A0A0M7B696"/>
<evidence type="ECO:0000256" key="13">
    <source>
        <dbReference type="ARBA" id="ARBA00023268"/>
    </source>
</evidence>
<dbReference type="CDD" id="cd01171">
    <property type="entry name" value="YXKO-related"/>
    <property type="match status" value="1"/>
</dbReference>
<feature type="domain" description="YjeF C-terminal" evidence="20">
    <location>
        <begin position="255"/>
        <end position="534"/>
    </location>
</feature>
<comment type="similarity">
    <text evidence="17">Belongs to the NnrD/CARKD family.</text>
</comment>
<evidence type="ECO:0000259" key="21">
    <source>
        <dbReference type="PROSITE" id="PS51385"/>
    </source>
</evidence>
<evidence type="ECO:0000256" key="3">
    <source>
        <dbReference type="ARBA" id="ARBA00006001"/>
    </source>
</evidence>
<comment type="catalytic activity">
    <reaction evidence="1 18 19">
        <text>(6R)-NADHX = (6S)-NADHX</text>
        <dbReference type="Rhea" id="RHEA:32215"/>
        <dbReference type="ChEBI" id="CHEBI:64074"/>
        <dbReference type="ChEBI" id="CHEBI:64075"/>
        <dbReference type="EC" id="5.1.99.6"/>
    </reaction>
</comment>
<dbReference type="Proteomes" id="UP000049455">
    <property type="component" value="Unassembled WGS sequence"/>
</dbReference>
<keyword evidence="9 18" id="KW-0630">Potassium</keyword>
<dbReference type="RefSeq" id="WP_055662565.1">
    <property type="nucleotide sequence ID" value="NZ_CYPR01000052.1"/>
</dbReference>
<comment type="caution">
    <text evidence="18">Lacks conserved residue(s) required for the propagation of feature annotation.</text>
</comment>
<dbReference type="Gene3D" id="3.40.1190.20">
    <property type="match status" value="1"/>
</dbReference>
<keyword evidence="8 17" id="KW-0521">NADP</keyword>
<dbReference type="Pfam" id="PF03853">
    <property type="entry name" value="YjeF_N"/>
    <property type="match status" value="1"/>
</dbReference>
<feature type="binding site" evidence="17">
    <location>
        <position position="403"/>
    </location>
    <ligand>
        <name>(6S)-NADPHX</name>
        <dbReference type="ChEBI" id="CHEBI:64076"/>
    </ligand>
</feature>
<feature type="binding site" evidence="18">
    <location>
        <position position="133"/>
    </location>
    <ligand>
        <name>K(+)</name>
        <dbReference type="ChEBI" id="CHEBI:29103"/>
    </ligand>
</feature>
<dbReference type="HAMAP" id="MF_01966">
    <property type="entry name" value="NADHX_epimerase"/>
    <property type="match status" value="1"/>
</dbReference>
<evidence type="ECO:0000256" key="10">
    <source>
        <dbReference type="ARBA" id="ARBA00023027"/>
    </source>
</evidence>